<evidence type="ECO:0000256" key="2">
    <source>
        <dbReference type="ARBA" id="ARBA00004123"/>
    </source>
</evidence>
<evidence type="ECO:0000256" key="4">
    <source>
        <dbReference type="ARBA" id="ARBA00023242"/>
    </source>
</evidence>
<dbReference type="InterPro" id="IPR016024">
    <property type="entry name" value="ARM-type_fold"/>
</dbReference>
<proteinExistence type="inferred from homology"/>
<keyword evidence="5" id="KW-0690">Ribosome biogenesis</keyword>
<dbReference type="GO" id="GO:0005634">
    <property type="term" value="C:nucleus"/>
    <property type="evidence" value="ECO:0007669"/>
    <property type="project" value="UniProtKB-SubCell"/>
</dbReference>
<name>A0AAD6VH35_9AGAR</name>
<dbReference type="PANTHER" id="PTHR16056">
    <property type="entry name" value="REGULATOR OF MICROTUBULE DYNAMICS PROTEIN"/>
    <property type="match status" value="1"/>
</dbReference>
<feature type="region of interest" description="Disordered" evidence="6">
    <location>
        <begin position="470"/>
        <end position="489"/>
    </location>
</feature>
<comment type="caution">
    <text evidence="8">The sequence shown here is derived from an EMBL/GenBank/DDBJ whole genome shotgun (WGS) entry which is preliminary data.</text>
</comment>
<feature type="domain" description="Pre-rRNA-processing protein Ipi1 N-terminal" evidence="7">
    <location>
        <begin position="141"/>
        <end position="245"/>
    </location>
</feature>
<evidence type="ECO:0000313" key="9">
    <source>
        <dbReference type="Proteomes" id="UP001219525"/>
    </source>
</evidence>
<dbReference type="SUPFAM" id="SSF48371">
    <property type="entry name" value="ARM repeat"/>
    <property type="match status" value="1"/>
</dbReference>
<organism evidence="8 9">
    <name type="scientific">Mycena pura</name>
    <dbReference type="NCBI Taxonomy" id="153505"/>
    <lineage>
        <taxon>Eukaryota</taxon>
        <taxon>Fungi</taxon>
        <taxon>Dikarya</taxon>
        <taxon>Basidiomycota</taxon>
        <taxon>Agaricomycotina</taxon>
        <taxon>Agaricomycetes</taxon>
        <taxon>Agaricomycetidae</taxon>
        <taxon>Agaricales</taxon>
        <taxon>Marasmiineae</taxon>
        <taxon>Mycenaceae</taxon>
        <taxon>Mycena</taxon>
    </lineage>
</organism>
<accession>A0AAD6VH35</accession>
<evidence type="ECO:0000259" key="7">
    <source>
        <dbReference type="Pfam" id="PF12333"/>
    </source>
</evidence>
<reference evidence="8" key="1">
    <citation type="submission" date="2023-03" db="EMBL/GenBank/DDBJ databases">
        <title>Massive genome expansion in bonnet fungi (Mycena s.s.) driven by repeated elements and novel gene families across ecological guilds.</title>
        <authorList>
            <consortium name="Lawrence Berkeley National Laboratory"/>
            <person name="Harder C.B."/>
            <person name="Miyauchi S."/>
            <person name="Viragh M."/>
            <person name="Kuo A."/>
            <person name="Thoen E."/>
            <person name="Andreopoulos B."/>
            <person name="Lu D."/>
            <person name="Skrede I."/>
            <person name="Drula E."/>
            <person name="Henrissat B."/>
            <person name="Morin E."/>
            <person name="Kohler A."/>
            <person name="Barry K."/>
            <person name="LaButti K."/>
            <person name="Morin E."/>
            <person name="Salamov A."/>
            <person name="Lipzen A."/>
            <person name="Mereny Z."/>
            <person name="Hegedus B."/>
            <person name="Baldrian P."/>
            <person name="Stursova M."/>
            <person name="Weitz H."/>
            <person name="Taylor A."/>
            <person name="Grigoriev I.V."/>
            <person name="Nagy L.G."/>
            <person name="Martin F."/>
            <person name="Kauserud H."/>
        </authorList>
    </citation>
    <scope>NUCLEOTIDE SEQUENCE</scope>
    <source>
        <strain evidence="8">9144</strain>
    </source>
</reference>
<sequence length="718" mass="78959">MPKSAKKRKAKAADFAKAKLKLGKGKQLPSNAIDTSFKARCAIALPSQSITLDRAADAPATRRRLTFDDLIVHLKHYSPGTRKDGIAGLRELLNAHPEILEASLTALINATARAIGDEDPGVRKSLLEFFSWIFPRIPIENLIPHATTLLLFATSAQTHIFPEIRVDAIRFLNIYLEYIPAATVAGWNHSGSESGSRILEGYLGILSAGTKFGETGGPMKATSTASVVLTSASKLVVLQSLSTFLRHAVQSSSQTFQDSSSMDTWYLASWFKTREAYTAFDHLFQPRFTHTGSDPLLRKWKAEADSEFDDDFPCRYPLLGPAGSKWTLQELSQTVDSGDDAVNDDNSLFIAHLARTLYSTLVSTFLDCAPAVFSPNGNVDETQAKLIVAVAEITVHLYGAILQNSSKTRDSERHTRASEDLKSILGYMSPYFPFRLEGSRNIQVEHMFQALNLMFCKLTSLVILTAEGASPSRDKRPAHGQGDSKGSLQMHTERVSRYVIKLLKGESLSTSQLGRPLTPATYTALLPTIWSLINNADPRLRDVSSDILLATIEHGSKVPSKSALKSITIEFIARVTLLDMEPQFLGHLNIDANAAQQIAGWVNHLPKCLWELGSTNLSLTEIILRFLIAACRCRSPLADLQTLGLLRSQMIPFFSIMHPTRGQIPGPYSKLPPVSPLRRLVLCLVALIRDDSTLSSAVSFAVLGTEDELYWHNVSNSS</sequence>
<dbReference type="AlphaFoldDB" id="A0AAD6VH35"/>
<evidence type="ECO:0000256" key="1">
    <source>
        <dbReference type="ARBA" id="ARBA00002355"/>
    </source>
</evidence>
<comment type="subunit">
    <text evidence="5">Component of the RIX1 complex.</text>
</comment>
<keyword evidence="5" id="KW-0698">rRNA processing</keyword>
<comment type="subcellular location">
    <subcellularLocation>
        <location evidence="2 5">Nucleus</location>
    </subcellularLocation>
</comment>
<dbReference type="GO" id="GO:0006364">
    <property type="term" value="P:rRNA processing"/>
    <property type="evidence" value="ECO:0007669"/>
    <property type="project" value="UniProtKB-UniRule"/>
</dbReference>
<evidence type="ECO:0000313" key="8">
    <source>
        <dbReference type="EMBL" id="KAJ7209662.1"/>
    </source>
</evidence>
<evidence type="ECO:0000256" key="5">
    <source>
        <dbReference type="RuleBase" id="RU368021"/>
    </source>
</evidence>
<dbReference type="Gene3D" id="1.25.10.10">
    <property type="entry name" value="Leucine-rich Repeat Variant"/>
    <property type="match status" value="1"/>
</dbReference>
<dbReference type="InterPro" id="IPR024679">
    <property type="entry name" value="Ipi1_N"/>
</dbReference>
<dbReference type="Pfam" id="PF12333">
    <property type="entry name" value="Ipi1_N"/>
    <property type="match status" value="1"/>
</dbReference>
<comment type="function">
    <text evidence="1 5">Component of the RIX1 complex required for processing of ITS2 sequences from 35S pre-rRNA.</text>
</comment>
<keyword evidence="4 5" id="KW-0539">Nucleus</keyword>
<evidence type="ECO:0000256" key="6">
    <source>
        <dbReference type="SAM" id="MobiDB-lite"/>
    </source>
</evidence>
<dbReference type="PANTHER" id="PTHR16056:SF2">
    <property type="entry name" value="TESTIS-EXPRESSED PROTEIN 10"/>
    <property type="match status" value="1"/>
</dbReference>
<keyword evidence="9" id="KW-1185">Reference proteome</keyword>
<comment type="similarity">
    <text evidence="3 5">Belongs to the IPI1/TEX10 family.</text>
</comment>
<dbReference type="Proteomes" id="UP001219525">
    <property type="component" value="Unassembled WGS sequence"/>
</dbReference>
<dbReference type="GO" id="GO:0120330">
    <property type="term" value="C:rixosome complex"/>
    <property type="evidence" value="ECO:0007669"/>
    <property type="project" value="UniProtKB-UniRule"/>
</dbReference>
<dbReference type="InterPro" id="IPR011989">
    <property type="entry name" value="ARM-like"/>
</dbReference>
<gene>
    <name evidence="8" type="ORF">GGX14DRAFT_452486</name>
</gene>
<evidence type="ECO:0000256" key="3">
    <source>
        <dbReference type="ARBA" id="ARBA00006427"/>
    </source>
</evidence>
<dbReference type="EMBL" id="JARJCW010000030">
    <property type="protein sequence ID" value="KAJ7209662.1"/>
    <property type="molecule type" value="Genomic_DNA"/>
</dbReference>
<protein>
    <recommendedName>
        <fullName evidence="5">Pre-rRNA-processing protein</fullName>
    </recommendedName>
</protein>